<gene>
    <name evidence="3" type="ORF">E1286_46145</name>
</gene>
<accession>A0A4R4XH20</accession>
<dbReference type="Gene3D" id="2.180.10.10">
    <property type="entry name" value="RHS repeat-associated core"/>
    <property type="match status" value="1"/>
</dbReference>
<dbReference type="AlphaFoldDB" id="A0A4R4XH20"/>
<protein>
    <recommendedName>
        <fullName evidence="2">Hint domain-containing protein</fullName>
    </recommendedName>
</protein>
<dbReference type="PANTHER" id="PTHR32305">
    <property type="match status" value="1"/>
</dbReference>
<dbReference type="SUPFAM" id="SSF51294">
    <property type="entry name" value="Hedgehog/intein (Hint) domain"/>
    <property type="match status" value="1"/>
</dbReference>
<dbReference type="NCBIfam" id="TIGR01443">
    <property type="entry name" value="intein_Cterm"/>
    <property type="match status" value="1"/>
</dbReference>
<sequence>MTYWDNGWSKTTTDPWDIKTTYDYNELGLQTNRTVTSAGGSSQRALDWSYYPDGKLKTHSDDGVPLGLDVVMNDNSDTGQVTTTGSWALAGSGSSSSNILGPQVEAATGFVGYDYATAPAGTGESAFTWNLTTPSDGTYKVEVQYPSGATATNAKYKIKHKDGEATVTLDQTQNPGTWVELGSYTFTAGTTNSVTLTDEANGTVAADAVKVVRDNSGDTDTEKKDFTYTYDVNANVTKIEDASPTAKIDVWDVAYTNLNQIATIKEYLDGTLKNTTGYRYNENSAVVERTHDKTLATYRYDVRDLVDEVVNKKSATDPAPKTTTYSYTSRGERFTETKANGNTVAYDYFLSGVLRQSIEKKPNSAVVAEHTIGYQGNLQRATDHAKIQNADNPGAYLEHDYAYTYDPRDRISKVTKTPVGGGAADTETYSHDANSNVWEEEVLSKKTTFTYDRNRLMTSITGGQTSTFTYDPYGRLRTVQGGGKTWEKYTYDGFDHVTKHEKLGSDGTTNTVTSYTYDPLDRTTTKTEKEGTASAKTTTYSYLGLSAEVLDEEVAGKLTKSFQYSPWGERLSQVKVNADNTEESSYYGYNPHTDVEQITKENGDTRATYGYTAYGKNDGKLFTGVDKPDPTDPTAKEEYNPYRFNAKRWDNSTGMYDMGFRDYNPGLNRFLSLDSYNGALDDLSLSLDPWTANRYSFTGGNPITGIEHDGHEPRPWHNPEYKPSDCWDNASVECNPASAGKTIPVSNAHPDYNPAMKDDNKDGQIDEWEASRAGIALDGDTRNGRPPGKKELELLSYMPVVGTPADILLALHALNEGNTEEAAWALAGMVPMAGDSGKFIGKLIRCKNSFTPDTEVLMADGTRKPIEDVEIGDEVLATDPETGKTEAKQVIDLIVGDGEKNLVQVTIDTDGKQGRDTGVIIATSQHPFWVPELRKWVDAGKLAPGMWLRTSAGTLVQVKAIKRWTAQQRVHNLTVAGLHTYYVSAGETSVLVHNCGGSVNGHTTACPCATGGQPVGPINAHLAGKNHPVTGVPFDAQGFPDFSAWRDPKTPDVVIALTGDRKKDFAAADKAAGITAAYRKGKWTWNHHQNCGVMQLVDMAVHSKTGHTGGFAIC</sequence>
<dbReference type="GO" id="GO:0016539">
    <property type="term" value="P:intein-mediated protein splicing"/>
    <property type="evidence" value="ECO:0007669"/>
    <property type="project" value="InterPro"/>
</dbReference>
<name>A0A4R4XH20_9ACTN</name>
<dbReference type="InterPro" id="IPR030934">
    <property type="entry name" value="Intein_C"/>
</dbReference>
<organism evidence="3 4">
    <name type="scientific">Nonomuraea terrae</name>
    <dbReference type="NCBI Taxonomy" id="2530383"/>
    <lineage>
        <taxon>Bacteria</taxon>
        <taxon>Bacillati</taxon>
        <taxon>Actinomycetota</taxon>
        <taxon>Actinomycetes</taxon>
        <taxon>Streptosporangiales</taxon>
        <taxon>Streptosporangiaceae</taxon>
        <taxon>Nonomuraea</taxon>
    </lineage>
</organism>
<dbReference type="PROSITE" id="PS50818">
    <property type="entry name" value="INTEIN_C_TER"/>
    <property type="match status" value="1"/>
</dbReference>
<dbReference type="InterPro" id="IPR033803">
    <property type="entry name" value="CBD-like_Golvesin-Xly"/>
</dbReference>
<comment type="caution">
    <text evidence="3">The sequence shown here is derived from an EMBL/GenBank/DDBJ whole genome shotgun (WGS) entry which is preliminary data.</text>
</comment>
<evidence type="ECO:0000256" key="1">
    <source>
        <dbReference type="SAM" id="MobiDB-lite"/>
    </source>
</evidence>
<dbReference type="SMART" id="SM00306">
    <property type="entry name" value="HintN"/>
    <property type="match status" value="1"/>
</dbReference>
<dbReference type="InterPro" id="IPR006141">
    <property type="entry name" value="Intein_N"/>
</dbReference>
<dbReference type="OrthoDB" id="4981820at2"/>
<dbReference type="Pfam" id="PF25275">
    <property type="entry name" value="Golvesin_C"/>
    <property type="match status" value="1"/>
</dbReference>
<dbReference type="InterPro" id="IPR003587">
    <property type="entry name" value="Hint_dom_N"/>
</dbReference>
<dbReference type="RefSeq" id="WP_132623583.1">
    <property type="nucleotide sequence ID" value="NZ_SMKQ01000362.1"/>
</dbReference>
<dbReference type="PANTHER" id="PTHR32305:SF17">
    <property type="entry name" value="TRNA NUCLEASE WAPA"/>
    <property type="match status" value="1"/>
</dbReference>
<feature type="domain" description="Hint" evidence="2">
    <location>
        <begin position="847"/>
        <end position="952"/>
    </location>
</feature>
<evidence type="ECO:0000313" key="4">
    <source>
        <dbReference type="Proteomes" id="UP000295302"/>
    </source>
</evidence>
<keyword evidence="4" id="KW-1185">Reference proteome</keyword>
<reference evidence="3 4" key="1">
    <citation type="submission" date="2019-03" db="EMBL/GenBank/DDBJ databases">
        <title>Draft genome sequences of novel Actinobacteria.</title>
        <authorList>
            <person name="Sahin N."/>
            <person name="Ay H."/>
            <person name="Saygin H."/>
        </authorList>
    </citation>
    <scope>NUCLEOTIDE SEQUENCE [LARGE SCALE GENOMIC DNA]</scope>
    <source>
        <strain evidence="3 4">CH32</strain>
    </source>
</reference>
<evidence type="ECO:0000313" key="3">
    <source>
        <dbReference type="EMBL" id="TDD30064.1"/>
    </source>
</evidence>
<dbReference type="PROSITE" id="PS50817">
    <property type="entry name" value="INTEIN_N_TER"/>
    <property type="match status" value="1"/>
</dbReference>
<dbReference type="Pfam" id="PF12639">
    <property type="entry name" value="Colicin-DNase"/>
    <property type="match status" value="1"/>
</dbReference>
<dbReference type="InterPro" id="IPR036844">
    <property type="entry name" value="Hint_dom_sf"/>
</dbReference>
<dbReference type="CDD" id="cd00081">
    <property type="entry name" value="Hint"/>
    <property type="match status" value="1"/>
</dbReference>
<dbReference type="InterPro" id="IPR022385">
    <property type="entry name" value="Rhs_assc_core"/>
</dbReference>
<dbReference type="EMBL" id="SMKQ01000362">
    <property type="protein sequence ID" value="TDD30064.1"/>
    <property type="molecule type" value="Genomic_DNA"/>
</dbReference>
<proteinExistence type="predicted"/>
<dbReference type="Proteomes" id="UP000295302">
    <property type="component" value="Unassembled WGS sequence"/>
</dbReference>
<evidence type="ECO:0000259" key="2">
    <source>
        <dbReference type="SMART" id="SM00306"/>
    </source>
</evidence>
<dbReference type="Pfam" id="PF07591">
    <property type="entry name" value="PT-HINT"/>
    <property type="match status" value="1"/>
</dbReference>
<dbReference type="NCBIfam" id="TIGR03696">
    <property type="entry name" value="Rhs_assc_core"/>
    <property type="match status" value="1"/>
</dbReference>
<feature type="region of interest" description="Disordered" evidence="1">
    <location>
        <begin position="741"/>
        <end position="762"/>
    </location>
</feature>
<dbReference type="InterPro" id="IPR050708">
    <property type="entry name" value="T6SS_VgrG/RHS"/>
</dbReference>
<dbReference type="Gene3D" id="2.170.16.10">
    <property type="entry name" value="Hedgehog/Intein (Hint) domain"/>
    <property type="match status" value="1"/>
</dbReference>